<accession>A0A699YE06</accession>
<name>A0A699YE06_HAELA</name>
<dbReference type="Proteomes" id="UP000485058">
    <property type="component" value="Unassembled WGS sequence"/>
</dbReference>
<dbReference type="EMBL" id="BLLF01000020">
    <property type="protein sequence ID" value="GFH06058.1"/>
    <property type="molecule type" value="Genomic_DNA"/>
</dbReference>
<feature type="non-terminal residue" evidence="1">
    <location>
        <position position="1"/>
    </location>
</feature>
<reference evidence="1 2" key="1">
    <citation type="submission" date="2020-02" db="EMBL/GenBank/DDBJ databases">
        <title>Draft genome sequence of Haematococcus lacustris strain NIES-144.</title>
        <authorList>
            <person name="Morimoto D."/>
            <person name="Nakagawa S."/>
            <person name="Yoshida T."/>
            <person name="Sawayama S."/>
        </authorList>
    </citation>
    <scope>NUCLEOTIDE SEQUENCE [LARGE SCALE GENOMIC DNA]</scope>
    <source>
        <strain evidence="1 2">NIES-144</strain>
    </source>
</reference>
<evidence type="ECO:0000313" key="2">
    <source>
        <dbReference type="Proteomes" id="UP000485058"/>
    </source>
</evidence>
<feature type="non-terminal residue" evidence="1">
    <location>
        <position position="95"/>
    </location>
</feature>
<sequence>MVLDCQKLDWLQAAFGCDVLNTAALPPPLATGPRRQAPQTHIPQLKSHRVSPQLHSLHSLPATTKGVAPSAEFDKLFHLCYTSDEEAGTTPAAKR</sequence>
<evidence type="ECO:0000313" key="1">
    <source>
        <dbReference type="EMBL" id="GFH06058.1"/>
    </source>
</evidence>
<keyword evidence="2" id="KW-1185">Reference proteome</keyword>
<organism evidence="1 2">
    <name type="scientific">Haematococcus lacustris</name>
    <name type="common">Green alga</name>
    <name type="synonym">Haematococcus pluvialis</name>
    <dbReference type="NCBI Taxonomy" id="44745"/>
    <lineage>
        <taxon>Eukaryota</taxon>
        <taxon>Viridiplantae</taxon>
        <taxon>Chlorophyta</taxon>
        <taxon>core chlorophytes</taxon>
        <taxon>Chlorophyceae</taxon>
        <taxon>CS clade</taxon>
        <taxon>Chlamydomonadales</taxon>
        <taxon>Haematococcaceae</taxon>
        <taxon>Haematococcus</taxon>
    </lineage>
</organism>
<proteinExistence type="predicted"/>
<dbReference type="AlphaFoldDB" id="A0A699YE06"/>
<comment type="caution">
    <text evidence="1">The sequence shown here is derived from an EMBL/GenBank/DDBJ whole genome shotgun (WGS) entry which is preliminary data.</text>
</comment>
<gene>
    <name evidence="1" type="ORF">HaLaN_00622</name>
</gene>
<protein>
    <submittedName>
        <fullName evidence="1">Uncharacterized protein</fullName>
    </submittedName>
</protein>